<dbReference type="EMBL" id="JAGUCO010000027">
    <property type="protein sequence ID" value="MBS2100711.1"/>
    <property type="molecule type" value="Genomic_DNA"/>
</dbReference>
<organism evidence="1 2">
    <name type="scientific">Carboxylicivirga linearis</name>
    <dbReference type="NCBI Taxonomy" id="1628157"/>
    <lineage>
        <taxon>Bacteria</taxon>
        <taxon>Pseudomonadati</taxon>
        <taxon>Bacteroidota</taxon>
        <taxon>Bacteroidia</taxon>
        <taxon>Marinilabiliales</taxon>
        <taxon>Marinilabiliaceae</taxon>
        <taxon>Carboxylicivirga</taxon>
    </lineage>
</organism>
<gene>
    <name evidence="1" type="ORF">KEM10_20660</name>
</gene>
<name>A0ABS5K217_9BACT</name>
<reference evidence="1 2" key="1">
    <citation type="journal article" date="2015" name="Int. J. Syst. Evol. Microbiol.">
        <title>Carboxylicivirga linearis sp. nov., isolated from a sea cucumber culture pond.</title>
        <authorList>
            <person name="Wang F.Q."/>
            <person name="Zhou Y.X."/>
            <person name="Lin X.Z."/>
            <person name="Chen G.J."/>
            <person name="Du Z.J."/>
        </authorList>
    </citation>
    <scope>NUCLEOTIDE SEQUENCE [LARGE SCALE GENOMIC DNA]</scope>
    <source>
        <strain evidence="1 2">FB218</strain>
    </source>
</reference>
<proteinExistence type="predicted"/>
<dbReference type="SUPFAM" id="SSF69279">
    <property type="entry name" value="Phage tail proteins"/>
    <property type="match status" value="1"/>
</dbReference>
<dbReference type="Proteomes" id="UP000708576">
    <property type="component" value="Unassembled WGS sequence"/>
</dbReference>
<evidence type="ECO:0000313" key="1">
    <source>
        <dbReference type="EMBL" id="MBS2100711.1"/>
    </source>
</evidence>
<evidence type="ECO:0008006" key="3">
    <source>
        <dbReference type="Google" id="ProtNLM"/>
    </source>
</evidence>
<sequence>MYYEPNARITVGNVVFNNVNQVEITESVKELGDKATVVLPRNYRKLAGKGVLEYIKASDPVTIELGFDGDYFHEFSGFLGEIESSAPLILHVDDSFYPLKRNNFTKAWESITLRHLLEYIAPDYTIVCPDVNLGTFQISGASSYRVLRELQQQYGFYSYIKGTTLHCQFAYDVRGTGNTFTYTLNDSNQLRMNVKKNNLKYHRAEDVKVRIKAISNQRNGKKLKYEVGDESNEASLRTLNFGPLSIDELKEIANKWYNKLSFDGYSGSIIGFAYPRTHAGDTLKIVDDQEPEREGKYLVEKTIIRYGLSSGYERENTLSFKV</sequence>
<protein>
    <recommendedName>
        <fullName evidence="3">Phage protein D</fullName>
    </recommendedName>
</protein>
<dbReference type="RefSeq" id="WP_212219094.1">
    <property type="nucleotide sequence ID" value="NZ_JAGUCO010000027.1"/>
</dbReference>
<comment type="caution">
    <text evidence="1">The sequence shown here is derived from an EMBL/GenBank/DDBJ whole genome shotgun (WGS) entry which is preliminary data.</text>
</comment>
<accession>A0ABS5K217</accession>
<evidence type="ECO:0000313" key="2">
    <source>
        <dbReference type="Proteomes" id="UP000708576"/>
    </source>
</evidence>
<keyword evidence="2" id="KW-1185">Reference proteome</keyword>